<evidence type="ECO:0000256" key="1">
    <source>
        <dbReference type="SAM" id="Coils"/>
    </source>
</evidence>
<dbReference type="InterPro" id="IPR000160">
    <property type="entry name" value="GGDEF_dom"/>
</dbReference>
<dbReference type="AlphaFoldDB" id="A0A254TF13"/>
<dbReference type="InterPro" id="IPR029787">
    <property type="entry name" value="Nucleotide_cyclase"/>
</dbReference>
<evidence type="ECO:0000259" key="3">
    <source>
        <dbReference type="PROSITE" id="PS50887"/>
    </source>
</evidence>
<dbReference type="Gene3D" id="2.10.70.100">
    <property type="match status" value="1"/>
</dbReference>
<organism evidence="4 5">
    <name type="scientific">Noviherbaspirillum denitrificans</name>
    <dbReference type="NCBI Taxonomy" id="1968433"/>
    <lineage>
        <taxon>Bacteria</taxon>
        <taxon>Pseudomonadati</taxon>
        <taxon>Pseudomonadota</taxon>
        <taxon>Betaproteobacteria</taxon>
        <taxon>Burkholderiales</taxon>
        <taxon>Oxalobacteraceae</taxon>
        <taxon>Noviherbaspirillum</taxon>
    </lineage>
</organism>
<gene>
    <name evidence="4" type="ORF">AYR66_18890</name>
</gene>
<keyword evidence="5" id="KW-1185">Reference proteome</keyword>
<dbReference type="GO" id="GO:0003824">
    <property type="term" value="F:catalytic activity"/>
    <property type="evidence" value="ECO:0007669"/>
    <property type="project" value="UniProtKB-ARBA"/>
</dbReference>
<dbReference type="PANTHER" id="PTHR46663:SF2">
    <property type="entry name" value="GGDEF DOMAIN-CONTAINING PROTEIN"/>
    <property type="match status" value="1"/>
</dbReference>
<dbReference type="PROSITE" id="PS50887">
    <property type="entry name" value="GGDEF"/>
    <property type="match status" value="1"/>
</dbReference>
<dbReference type="FunFam" id="3.30.70.270:FF:000001">
    <property type="entry name" value="Diguanylate cyclase domain protein"/>
    <property type="match status" value="1"/>
</dbReference>
<dbReference type="Pfam" id="PF00990">
    <property type="entry name" value="GGDEF"/>
    <property type="match status" value="1"/>
</dbReference>
<dbReference type="EMBL" id="LSTO01000001">
    <property type="protein sequence ID" value="OWW21230.1"/>
    <property type="molecule type" value="Genomic_DNA"/>
</dbReference>
<keyword evidence="1" id="KW-0175">Coiled coil</keyword>
<dbReference type="PANTHER" id="PTHR46663">
    <property type="entry name" value="DIGUANYLATE CYCLASE DGCT-RELATED"/>
    <property type="match status" value="1"/>
</dbReference>
<evidence type="ECO:0008006" key="6">
    <source>
        <dbReference type="Google" id="ProtNLM"/>
    </source>
</evidence>
<dbReference type="CDD" id="cd00130">
    <property type="entry name" value="PAS"/>
    <property type="match status" value="1"/>
</dbReference>
<dbReference type="InterPro" id="IPR000700">
    <property type="entry name" value="PAS-assoc_C"/>
</dbReference>
<evidence type="ECO:0000313" key="4">
    <source>
        <dbReference type="EMBL" id="OWW21230.1"/>
    </source>
</evidence>
<dbReference type="InterPro" id="IPR035965">
    <property type="entry name" value="PAS-like_dom_sf"/>
</dbReference>
<accession>A0A254TF13</accession>
<comment type="caution">
    <text evidence="4">The sequence shown here is derived from an EMBL/GenBank/DDBJ whole genome shotgun (WGS) entry which is preliminary data.</text>
</comment>
<reference evidence="4 5" key="1">
    <citation type="submission" date="2016-02" db="EMBL/GenBank/DDBJ databases">
        <authorList>
            <person name="Wen L."/>
            <person name="He K."/>
            <person name="Yang H."/>
        </authorList>
    </citation>
    <scope>NUCLEOTIDE SEQUENCE [LARGE SCALE GENOMIC DNA]</scope>
    <source>
        <strain evidence="4 5">TSA40</strain>
    </source>
</reference>
<dbReference type="SUPFAM" id="SSF55785">
    <property type="entry name" value="PYP-like sensor domain (PAS domain)"/>
    <property type="match status" value="1"/>
</dbReference>
<protein>
    <recommendedName>
        <fullName evidence="6">Diguanylate cyclase</fullName>
    </recommendedName>
</protein>
<feature type="domain" description="GGDEF" evidence="3">
    <location>
        <begin position="425"/>
        <end position="559"/>
    </location>
</feature>
<feature type="coiled-coil region" evidence="1">
    <location>
        <begin position="250"/>
        <end position="277"/>
    </location>
</feature>
<dbReference type="Pfam" id="PF08447">
    <property type="entry name" value="PAS_3"/>
    <property type="match status" value="1"/>
</dbReference>
<dbReference type="InterPro" id="IPR052163">
    <property type="entry name" value="DGC-Regulatory_Protein"/>
</dbReference>
<dbReference type="InterPro" id="IPR043128">
    <property type="entry name" value="Rev_trsase/Diguanyl_cyclase"/>
</dbReference>
<dbReference type="Gene3D" id="3.30.70.270">
    <property type="match status" value="1"/>
</dbReference>
<dbReference type="SUPFAM" id="SSF55073">
    <property type="entry name" value="Nucleotide cyclase"/>
    <property type="match status" value="1"/>
</dbReference>
<dbReference type="Gene3D" id="3.30.450.20">
    <property type="entry name" value="PAS domain"/>
    <property type="match status" value="1"/>
</dbReference>
<dbReference type="PROSITE" id="PS50113">
    <property type="entry name" value="PAC"/>
    <property type="match status" value="1"/>
</dbReference>
<evidence type="ECO:0000313" key="5">
    <source>
        <dbReference type="Proteomes" id="UP000197535"/>
    </source>
</evidence>
<evidence type="ECO:0000259" key="2">
    <source>
        <dbReference type="PROSITE" id="PS50113"/>
    </source>
</evidence>
<proteinExistence type="predicted"/>
<sequence>MSVSMPSEKVLKGEVSGAFLLGLLASLHNVKSLPQSDIRLRADEIEPLVWYPYSMLISTLEQLASTVPSSNILFFAGINFLRIWYEQGPGKTMIQSGLDWLHANDESGGYNSVVRGGAPEEIGWCRLTSIDVEQGLAIYDNVVALPPDYVRGVFYGGCILFDDMEYVDVHVDDAPFPQNPMLRRLTITVRFRCKSPEQAARVDAAIDVLKPGTLLALSVEDTESLAWRFKGLRLKERYLTAYHEDARNVLAEATHQLEHTASELRAAKERIEAAAAVGIIGLWEWDAQESHLSWDSVMYHLYGLSSRAFNVTYDGWTRILHPEDRVRVDAELSVAMTRGTVFSSEFRIFWPDRSVHYIKSVAKVMSAGGTATRMLGVSYDITEQKRIQHELDQLAFYDRLTGLPNRRLLEDRLDQLLAFAQRQHQNIGLLFVDLDRFKPVNDQYGHHVGDWLLQSVASRMQGCVRGSDTVARIGGDEFVVLLPAIGNLDEAFGVAEKIRGCLEAPFSRAGDVRLEISASIGVALYPQHAQTARELMHFADNAMYMAKNVGRNAVAVVKDKE</sequence>
<dbReference type="InterPro" id="IPR013655">
    <property type="entry name" value="PAS_fold_3"/>
</dbReference>
<dbReference type="OrthoDB" id="9813903at2"/>
<dbReference type="CDD" id="cd01949">
    <property type="entry name" value="GGDEF"/>
    <property type="match status" value="1"/>
</dbReference>
<feature type="domain" description="PAC" evidence="2">
    <location>
        <begin position="342"/>
        <end position="393"/>
    </location>
</feature>
<name>A0A254TF13_9BURK</name>
<dbReference type="Proteomes" id="UP000197535">
    <property type="component" value="Unassembled WGS sequence"/>
</dbReference>
<dbReference type="NCBIfam" id="TIGR00254">
    <property type="entry name" value="GGDEF"/>
    <property type="match status" value="1"/>
</dbReference>
<dbReference type="SMART" id="SM00267">
    <property type="entry name" value="GGDEF"/>
    <property type="match status" value="1"/>
</dbReference>
<dbReference type="InterPro" id="IPR000014">
    <property type="entry name" value="PAS"/>
</dbReference>